<evidence type="ECO:0000313" key="6">
    <source>
        <dbReference type="EMBL" id="OBY11777.1"/>
    </source>
</evidence>
<dbReference type="InterPro" id="IPR013663">
    <property type="entry name" value="Helicase_SWF/SNF/SWI_bac"/>
</dbReference>
<dbReference type="Proteomes" id="UP000092714">
    <property type="component" value="Unassembled WGS sequence"/>
</dbReference>
<keyword evidence="1" id="KW-0378">Hydrolase</keyword>
<evidence type="ECO:0000259" key="5">
    <source>
        <dbReference type="PROSITE" id="PS51194"/>
    </source>
</evidence>
<dbReference type="AlphaFoldDB" id="A0A1B8RSI9"/>
<feature type="domain" description="Helicase C-terminal" evidence="5">
    <location>
        <begin position="846"/>
        <end position="1015"/>
    </location>
</feature>
<dbReference type="Gene3D" id="3.40.50.10810">
    <property type="entry name" value="Tandem AAA-ATPase domain"/>
    <property type="match status" value="1"/>
</dbReference>
<keyword evidence="2" id="KW-0862">Zinc</keyword>
<dbReference type="Pfam" id="PF08455">
    <property type="entry name" value="SNF2_assoc"/>
    <property type="match status" value="1"/>
</dbReference>
<dbReference type="SUPFAM" id="SSF52540">
    <property type="entry name" value="P-loop containing nucleoside triphosphate hydrolases"/>
    <property type="match status" value="2"/>
</dbReference>
<dbReference type="PROSITE" id="PS51192">
    <property type="entry name" value="HELICASE_ATP_BIND_1"/>
    <property type="match status" value="1"/>
</dbReference>
<feature type="domain" description="SWIM-type" evidence="3">
    <location>
        <begin position="56"/>
        <end position="102"/>
    </location>
</feature>
<accession>A0A1B8RSI9</accession>
<comment type="caution">
    <text evidence="6">The sequence shown here is derived from an EMBL/GenBank/DDBJ whole genome shotgun (WGS) entry which is preliminary data.</text>
</comment>
<keyword evidence="7" id="KW-1185">Reference proteome</keyword>
<evidence type="ECO:0000259" key="4">
    <source>
        <dbReference type="PROSITE" id="PS51192"/>
    </source>
</evidence>
<dbReference type="GO" id="GO:0016787">
    <property type="term" value="F:hydrolase activity"/>
    <property type="evidence" value="ECO:0007669"/>
    <property type="project" value="UniProtKB-KW"/>
</dbReference>
<dbReference type="EMBL" id="MAPZ01000010">
    <property type="protein sequence ID" value="OBY11777.1"/>
    <property type="molecule type" value="Genomic_DNA"/>
</dbReference>
<dbReference type="InterPro" id="IPR049730">
    <property type="entry name" value="SNF2/RAD54-like_C"/>
</dbReference>
<dbReference type="InterPro" id="IPR007527">
    <property type="entry name" value="Znf_SWIM"/>
</dbReference>
<name>A0A1B8RSI9_9CLOT</name>
<evidence type="ECO:0000256" key="2">
    <source>
        <dbReference type="PROSITE-ProRule" id="PRU00325"/>
    </source>
</evidence>
<feature type="domain" description="Helicase ATP-binding" evidence="4">
    <location>
        <begin position="581"/>
        <end position="738"/>
    </location>
</feature>
<dbReference type="CDD" id="cd18793">
    <property type="entry name" value="SF2_C_SNF"/>
    <property type="match status" value="1"/>
</dbReference>
<keyword evidence="6" id="KW-0067">ATP-binding</keyword>
<dbReference type="CDD" id="cd18012">
    <property type="entry name" value="DEXQc_arch_SWI2_SNF2"/>
    <property type="match status" value="1"/>
</dbReference>
<evidence type="ECO:0000256" key="1">
    <source>
        <dbReference type="ARBA" id="ARBA00022801"/>
    </source>
</evidence>
<dbReference type="PROSITE" id="PS50966">
    <property type="entry name" value="ZF_SWIM"/>
    <property type="match status" value="1"/>
</dbReference>
<dbReference type="PROSITE" id="PS51194">
    <property type="entry name" value="HELICASE_CTER"/>
    <property type="match status" value="1"/>
</dbReference>
<dbReference type="OrthoDB" id="9760715at2"/>
<dbReference type="RefSeq" id="WP_065254250.1">
    <property type="nucleotide sequence ID" value="NZ_CAXSZC010000002.1"/>
</dbReference>
<dbReference type="GO" id="GO:0008270">
    <property type="term" value="F:zinc ion binding"/>
    <property type="evidence" value="ECO:0007669"/>
    <property type="project" value="UniProtKB-KW"/>
</dbReference>
<dbReference type="GO" id="GO:0005524">
    <property type="term" value="F:ATP binding"/>
    <property type="evidence" value="ECO:0007669"/>
    <property type="project" value="InterPro"/>
</dbReference>
<keyword evidence="6" id="KW-0547">Nucleotide-binding</keyword>
<dbReference type="InterPro" id="IPR014001">
    <property type="entry name" value="Helicase_ATP-bd"/>
</dbReference>
<dbReference type="Pfam" id="PF00176">
    <property type="entry name" value="SNF2-rel_dom"/>
    <property type="match status" value="1"/>
</dbReference>
<dbReference type="InterPro" id="IPR027417">
    <property type="entry name" value="P-loop_NTPase"/>
</dbReference>
<dbReference type="PANTHER" id="PTHR10799">
    <property type="entry name" value="SNF2/RAD54 HELICASE FAMILY"/>
    <property type="match status" value="1"/>
</dbReference>
<dbReference type="Pfam" id="PF00271">
    <property type="entry name" value="Helicase_C"/>
    <property type="match status" value="1"/>
</dbReference>
<sequence length="1016" mass="117831">MNIKVVRDNVMKFSSSFSREGATSILKAKGVKDLKGKKIENIYHIYGKINSENKDYNTHIKVDMKTNKVLDTKCSCDTFIENRRHIRNYVCKHIIATNLAFYLVGKSKASNINKRSEEVVNKRKLKLHISIKCSMLNEINTYKCEFRIGESTTNLITSLKDFLEKDTIIFNDLFTYHSGRDFFSEEDTKIIEFLKSHKEKISDRFLNLKGKDLREFLSLLNERKISFNYDFITYESKVKKENVPLSLTIRADKDSFILRSQKKFPILLSNTGDVMFYDRDIYLPRKKAMETYLPYHKLFIKNNEIKYEKNLKALNNLLSDLKSITKNVVLDDGTRGFLRDISKPTFRIYKVGKEIYCNVKIDYCGYIIDLIKDKNDKSFLRDFKKENLIDIKLEKVGFIKRERDYFYIGNGEFDLLTTGVKLLRPIGKVQFSKEFEDIQILDSSFINSSIVEFDNFYRLNYEVGDFTVEELSSAIAFMKKGERFFESKDRYLDLEDPGVCEFLNLIGELSEDKLSLEIDIDKNKSLYLQEKLRVLDFIKGGDVLQKIVQKLVNNDFKRSVTPKSFNGILRKYQKEGFKWLNELSELGFGGILADDMGLGKTIQVITFVLSKRSKKTLIITPTSVLYNWKDEFERFAPNVRVGLVHGTKAQRDRTLSEIKKYDVLITTYGTLKNDENEYEKLQFDYCIIDEGQNIKNPTSKTTLSVKKINSKCNFALTGTPIENNLMELWSIFDFVMPGFLFTKERFKGKFIQNKNTEELKSLITPFILRRVKEDVLDELPEKIEKKYLVDMTTKQKSIYKSYVKEIKEKLKSSKGNTNMLTFITKLREVCLDPSLIMDDYNGGSGKINALMELLDNYIAGNKKILVFSQFTSALKNIEKNLEEVGINYIYLDGSIGSKERGELVKKFNEDPLISVFLISLKAGGVGLNLTSASVVIHFDPWWNPAIENQATDRAHRFGQKNVVEVIKLISKDTIEEKILLLQEDKKELIESLMDEKEMDGKKFKRLSEDEILNLLG</sequence>
<keyword evidence="6" id="KW-0347">Helicase</keyword>
<dbReference type="SMART" id="SM00487">
    <property type="entry name" value="DEXDc"/>
    <property type="match status" value="1"/>
</dbReference>
<gene>
    <name evidence="6" type="ORF">CP373A1_02315</name>
</gene>
<dbReference type="SMART" id="SM00490">
    <property type="entry name" value="HELICc"/>
    <property type="match status" value="1"/>
</dbReference>
<dbReference type="InterPro" id="IPR000330">
    <property type="entry name" value="SNF2_N"/>
</dbReference>
<protein>
    <submittedName>
        <fullName evidence="6">Helicase</fullName>
    </submittedName>
</protein>
<evidence type="ECO:0000313" key="7">
    <source>
        <dbReference type="Proteomes" id="UP000092714"/>
    </source>
</evidence>
<evidence type="ECO:0000259" key="3">
    <source>
        <dbReference type="PROSITE" id="PS50966"/>
    </source>
</evidence>
<dbReference type="InterPro" id="IPR001650">
    <property type="entry name" value="Helicase_C-like"/>
</dbReference>
<dbReference type="InterPro" id="IPR038718">
    <property type="entry name" value="SNF2-like_sf"/>
</dbReference>
<proteinExistence type="predicted"/>
<reference evidence="6 7" key="1">
    <citation type="submission" date="2016-06" db="EMBL/GenBank/DDBJ databases">
        <authorList>
            <person name="Kjaerup R.B."/>
            <person name="Dalgaard T.S."/>
            <person name="Juul-Madsen H.R."/>
        </authorList>
    </citation>
    <scope>NUCLEOTIDE SEQUENCE [LARGE SCALE GENOMIC DNA]</scope>
    <source>
        <strain evidence="6 7">373-A1</strain>
    </source>
</reference>
<dbReference type="Gene3D" id="3.40.50.300">
    <property type="entry name" value="P-loop containing nucleotide triphosphate hydrolases"/>
    <property type="match status" value="1"/>
</dbReference>
<keyword evidence="2" id="KW-0863">Zinc-finger</keyword>
<dbReference type="eggNOG" id="COG0553">
    <property type="taxonomic scope" value="Bacteria"/>
</dbReference>
<keyword evidence="2" id="KW-0479">Metal-binding</keyword>
<organism evidence="6 7">
    <name type="scientific">Clostridium paraputrificum</name>
    <dbReference type="NCBI Taxonomy" id="29363"/>
    <lineage>
        <taxon>Bacteria</taxon>
        <taxon>Bacillati</taxon>
        <taxon>Bacillota</taxon>
        <taxon>Clostridia</taxon>
        <taxon>Eubacteriales</taxon>
        <taxon>Clostridiaceae</taxon>
        <taxon>Clostridium</taxon>
    </lineage>
</organism>
<dbReference type="GO" id="GO:0004386">
    <property type="term" value="F:helicase activity"/>
    <property type="evidence" value="ECO:0007669"/>
    <property type="project" value="UniProtKB-KW"/>
</dbReference>